<organism evidence="2 4">
    <name type="scientific">Colletotrichum tabaci</name>
    <dbReference type="NCBI Taxonomy" id="1209068"/>
    <lineage>
        <taxon>Eukaryota</taxon>
        <taxon>Fungi</taxon>
        <taxon>Dikarya</taxon>
        <taxon>Ascomycota</taxon>
        <taxon>Pezizomycotina</taxon>
        <taxon>Sordariomycetes</taxon>
        <taxon>Hypocreomycetidae</taxon>
        <taxon>Glomerellales</taxon>
        <taxon>Glomerellaceae</taxon>
        <taxon>Colletotrichum</taxon>
        <taxon>Colletotrichum destructivum species complex</taxon>
    </lineage>
</organism>
<name>A0AAV9TEL1_9PEZI</name>
<proteinExistence type="predicted"/>
<comment type="caution">
    <text evidence="2">The sequence shown here is derived from an EMBL/GenBank/DDBJ whole genome shotgun (WGS) entry which is preliminary data.</text>
</comment>
<dbReference type="Proteomes" id="UP001327957">
    <property type="component" value="Unassembled WGS sequence"/>
</dbReference>
<gene>
    <name evidence="3" type="ORF">QIS74_02494</name>
    <name evidence="2" type="ORF">QIS74_06615</name>
    <name evidence="1" type="ORF">QIS74_06620</name>
</gene>
<dbReference type="AlphaFoldDB" id="A0AAV9TEL1"/>
<dbReference type="EMBL" id="JASAOK010000003">
    <property type="protein sequence ID" value="KAK6225166.1"/>
    <property type="molecule type" value="Genomic_DNA"/>
</dbReference>
<dbReference type="EMBL" id="JASAOK010000038">
    <property type="protein sequence ID" value="KAK6218039.1"/>
    <property type="molecule type" value="Genomic_DNA"/>
</dbReference>
<keyword evidence="4" id="KW-1185">Reference proteome</keyword>
<evidence type="ECO:0000313" key="2">
    <source>
        <dbReference type="EMBL" id="KAK6218069.1"/>
    </source>
</evidence>
<sequence>MANPIPPPGAANNIRPTTRYTSYSNNKNYLILDPPTMGPDVRMEFADYILYEHDVAAALAAVGDPDRYPIEGASRRRIPATGVSSTHDLSDLNVHEISYKLMDADDGAEDEAFVFLLWCSNTWSTYMFGGPDNSHWDPATIPRHRLLAPRTRPVPNVPSGYSSGCWVGVWLSFVRYGPAEPAPPISQRPPTSGRRLRYRSSCLVDLSRDPRLTSQDNLALWQRRSQHAMSVVRRFLAGSPAFRRIEGASCIVTPWVASTDPAPSTFQAQDAWHLLPSCRVVPESDYLLLDTDYTGSAQVKCYIKVMETLSRQMPGRGARLQGDSLTLINWERTARAVRGRHDEWKTPEWGVEVRDLFSRHLVRTSIRIPLLAGAFYYPTVVRSDVEQYYQAYVRYRGIEAWWVSYKPAAYMDTGSYHRTPTLRSRRRWPQRLQ</sequence>
<accession>A0AAV9TEL1</accession>
<reference evidence="2 4" key="1">
    <citation type="submission" date="2023-04" db="EMBL/GenBank/DDBJ databases">
        <title>Colletotrichum tabacum stain YC1 causing leaf anthracnose on Nicotiana tabacum(L.) cv.</title>
        <authorList>
            <person name="Ji Z."/>
            <person name="Wang M."/>
            <person name="Zhang J."/>
            <person name="Wang N."/>
            <person name="Zhou Z."/>
        </authorList>
    </citation>
    <scope>NUCLEOTIDE SEQUENCE [LARGE SCALE GENOMIC DNA]</scope>
    <source>
        <strain evidence="2 4">YC1</strain>
    </source>
</reference>
<evidence type="ECO:0000313" key="1">
    <source>
        <dbReference type="EMBL" id="KAK6218039.1"/>
    </source>
</evidence>
<evidence type="ECO:0000313" key="4">
    <source>
        <dbReference type="Proteomes" id="UP001327957"/>
    </source>
</evidence>
<protein>
    <submittedName>
        <fullName evidence="2">Uncharacterized protein</fullName>
    </submittedName>
</protein>
<dbReference type="EMBL" id="JASAOK010000037">
    <property type="protein sequence ID" value="KAK6218069.1"/>
    <property type="molecule type" value="Genomic_DNA"/>
</dbReference>
<evidence type="ECO:0000313" key="3">
    <source>
        <dbReference type="EMBL" id="KAK6225166.1"/>
    </source>
</evidence>